<name>A0ABV5MD68_9ACTN</name>
<evidence type="ECO:0000256" key="1">
    <source>
        <dbReference type="SAM" id="MobiDB-lite"/>
    </source>
</evidence>
<sequence>MTGALSRPPLSETAAALPRDRLMSGPARAGERTRLEQAAEDTGLSITPVRDLPLMLRAEAVVDRQPRRGHVRRPDRRCPSRGRGRGPARSRGAATGPEGVT</sequence>
<accession>A0ABV5MD68</accession>
<dbReference type="EMBL" id="JBHMCA010000049">
    <property type="protein sequence ID" value="MFB9446800.1"/>
    <property type="molecule type" value="Genomic_DNA"/>
</dbReference>
<dbReference type="Proteomes" id="UP001589608">
    <property type="component" value="Unassembled WGS sequence"/>
</dbReference>
<dbReference type="Gene3D" id="1.10.10.10">
    <property type="entry name" value="Winged helix-like DNA-binding domain superfamily/Winged helix DNA-binding domain"/>
    <property type="match status" value="1"/>
</dbReference>
<dbReference type="InterPro" id="IPR036388">
    <property type="entry name" value="WH-like_DNA-bd_sf"/>
</dbReference>
<comment type="caution">
    <text evidence="2">The sequence shown here is derived from an EMBL/GenBank/DDBJ whole genome shotgun (WGS) entry which is preliminary data.</text>
</comment>
<reference evidence="2 3" key="1">
    <citation type="submission" date="2024-09" db="EMBL/GenBank/DDBJ databases">
        <authorList>
            <person name="Sun Q."/>
            <person name="Mori K."/>
        </authorList>
    </citation>
    <scope>NUCLEOTIDE SEQUENCE [LARGE SCALE GENOMIC DNA]</scope>
    <source>
        <strain evidence="2 3">JCM 3307</strain>
    </source>
</reference>
<gene>
    <name evidence="2" type="ORF">ACFFTR_27235</name>
</gene>
<organism evidence="2 3">
    <name type="scientific">Dactylosporangium vinaceum</name>
    <dbReference type="NCBI Taxonomy" id="53362"/>
    <lineage>
        <taxon>Bacteria</taxon>
        <taxon>Bacillati</taxon>
        <taxon>Actinomycetota</taxon>
        <taxon>Actinomycetes</taxon>
        <taxon>Micromonosporales</taxon>
        <taxon>Micromonosporaceae</taxon>
        <taxon>Dactylosporangium</taxon>
    </lineage>
</organism>
<keyword evidence="3" id="KW-1185">Reference proteome</keyword>
<dbReference type="RefSeq" id="WP_223104710.1">
    <property type="nucleotide sequence ID" value="NZ_CP061913.1"/>
</dbReference>
<feature type="compositionally biased region" description="Basic residues" evidence="1">
    <location>
        <begin position="67"/>
        <end position="88"/>
    </location>
</feature>
<proteinExistence type="predicted"/>
<evidence type="ECO:0000313" key="2">
    <source>
        <dbReference type="EMBL" id="MFB9446800.1"/>
    </source>
</evidence>
<feature type="compositionally biased region" description="Low complexity" evidence="1">
    <location>
        <begin position="89"/>
        <end position="101"/>
    </location>
</feature>
<evidence type="ECO:0008006" key="4">
    <source>
        <dbReference type="Google" id="ProtNLM"/>
    </source>
</evidence>
<feature type="region of interest" description="Disordered" evidence="1">
    <location>
        <begin position="1"/>
        <end position="46"/>
    </location>
</feature>
<protein>
    <recommendedName>
        <fullName evidence="4">GntR family transcriptional regulator</fullName>
    </recommendedName>
</protein>
<evidence type="ECO:0000313" key="3">
    <source>
        <dbReference type="Proteomes" id="UP001589608"/>
    </source>
</evidence>
<feature type="region of interest" description="Disordered" evidence="1">
    <location>
        <begin position="60"/>
        <end position="101"/>
    </location>
</feature>